<sequence length="185" mass="21045">MSVIIVALPKIEDAKRVRRVLLSHGYDNVVPCGTGAAALMEANNENRGLIICAARLPDMHYSELLEYMPRFYELLLLGSGSTVSAAGGDVMALTMPLKIHDLVNTVEMLLAQADRRYKKEKKKKPPARNERDENYIRNAKFLLMDRNHLTEEAAYRYIQKRSMDNGTNMVETAQMILMLIWDETD</sequence>
<protein>
    <submittedName>
        <fullName evidence="2">ANTAR domain-containing protein</fullName>
    </submittedName>
</protein>
<gene>
    <name evidence="2" type="ORF">H9910_09280</name>
</gene>
<dbReference type="InterPro" id="IPR005561">
    <property type="entry name" value="ANTAR"/>
</dbReference>
<dbReference type="GO" id="GO:0003723">
    <property type="term" value="F:RNA binding"/>
    <property type="evidence" value="ECO:0007669"/>
    <property type="project" value="InterPro"/>
</dbReference>
<evidence type="ECO:0000313" key="2">
    <source>
        <dbReference type="EMBL" id="HJD43180.1"/>
    </source>
</evidence>
<dbReference type="Proteomes" id="UP000823909">
    <property type="component" value="Unassembled WGS sequence"/>
</dbReference>
<dbReference type="PROSITE" id="PS50921">
    <property type="entry name" value="ANTAR"/>
    <property type="match status" value="1"/>
</dbReference>
<dbReference type="InterPro" id="IPR036388">
    <property type="entry name" value="WH-like_DNA-bd_sf"/>
</dbReference>
<dbReference type="Pfam" id="PF03861">
    <property type="entry name" value="ANTAR"/>
    <property type="match status" value="1"/>
</dbReference>
<accession>A0A9D2RG28</accession>
<organism evidence="2 3">
    <name type="scientific">Candidatus Mediterraneibacter quadrami</name>
    <dbReference type="NCBI Taxonomy" id="2838684"/>
    <lineage>
        <taxon>Bacteria</taxon>
        <taxon>Bacillati</taxon>
        <taxon>Bacillota</taxon>
        <taxon>Clostridia</taxon>
        <taxon>Lachnospirales</taxon>
        <taxon>Lachnospiraceae</taxon>
        <taxon>Mediterraneibacter</taxon>
    </lineage>
</organism>
<comment type="caution">
    <text evidence="2">The sequence shown here is derived from an EMBL/GenBank/DDBJ whole genome shotgun (WGS) entry which is preliminary data.</text>
</comment>
<reference evidence="2" key="2">
    <citation type="submission" date="2021-04" db="EMBL/GenBank/DDBJ databases">
        <authorList>
            <person name="Gilroy R."/>
        </authorList>
    </citation>
    <scope>NUCLEOTIDE SEQUENCE</scope>
    <source>
        <strain evidence="2">ChiBcec15-3976</strain>
    </source>
</reference>
<dbReference type="InterPro" id="IPR011006">
    <property type="entry name" value="CheY-like_superfamily"/>
</dbReference>
<name>A0A9D2RG28_9FIRM</name>
<dbReference type="Gene3D" id="1.10.10.10">
    <property type="entry name" value="Winged helix-like DNA-binding domain superfamily/Winged helix DNA-binding domain"/>
    <property type="match status" value="1"/>
</dbReference>
<dbReference type="SMART" id="SM01012">
    <property type="entry name" value="ANTAR"/>
    <property type="match status" value="1"/>
</dbReference>
<proteinExistence type="predicted"/>
<reference evidence="2" key="1">
    <citation type="journal article" date="2021" name="PeerJ">
        <title>Extensive microbial diversity within the chicken gut microbiome revealed by metagenomics and culture.</title>
        <authorList>
            <person name="Gilroy R."/>
            <person name="Ravi A."/>
            <person name="Getino M."/>
            <person name="Pursley I."/>
            <person name="Horton D.L."/>
            <person name="Alikhan N.F."/>
            <person name="Baker D."/>
            <person name="Gharbi K."/>
            <person name="Hall N."/>
            <person name="Watson M."/>
            <person name="Adriaenssens E.M."/>
            <person name="Foster-Nyarko E."/>
            <person name="Jarju S."/>
            <person name="Secka A."/>
            <person name="Antonio M."/>
            <person name="Oren A."/>
            <person name="Chaudhuri R.R."/>
            <person name="La Ragione R."/>
            <person name="Hildebrand F."/>
            <person name="Pallen M.J."/>
        </authorList>
    </citation>
    <scope>NUCLEOTIDE SEQUENCE</scope>
    <source>
        <strain evidence="2">ChiBcec15-3976</strain>
    </source>
</reference>
<dbReference type="EMBL" id="DWUU01000055">
    <property type="protein sequence ID" value="HJD43180.1"/>
    <property type="molecule type" value="Genomic_DNA"/>
</dbReference>
<dbReference type="AlphaFoldDB" id="A0A9D2RG28"/>
<evidence type="ECO:0000313" key="3">
    <source>
        <dbReference type="Proteomes" id="UP000823909"/>
    </source>
</evidence>
<dbReference type="SUPFAM" id="SSF52172">
    <property type="entry name" value="CheY-like"/>
    <property type="match status" value="1"/>
</dbReference>
<evidence type="ECO:0000259" key="1">
    <source>
        <dbReference type="PROSITE" id="PS50921"/>
    </source>
</evidence>
<feature type="domain" description="ANTAR" evidence="1">
    <location>
        <begin position="116"/>
        <end position="177"/>
    </location>
</feature>